<gene>
    <name evidence="2" type="ORF">FCI23_45355</name>
</gene>
<keyword evidence="3" id="KW-1185">Reference proteome</keyword>
<sequence length="153" mass="14928">MISLKRYGSAVATAAAFAVVAIAPAATAATAEAQSPVAHQVRTGPVNGTCATLTAQLNTQLSVATAALAAAPPNVAAAQTAVSAAQATLVQLQVARCLPETPPVPPTCAAVAAQLATNLQALNAALAGTNPLVIDAAVNAVINTAAQLRVCLS</sequence>
<dbReference type="EMBL" id="SUMC01000103">
    <property type="protein sequence ID" value="TJZ99529.1"/>
    <property type="molecule type" value="Genomic_DNA"/>
</dbReference>
<reference evidence="2 3" key="1">
    <citation type="submission" date="2019-04" db="EMBL/GenBank/DDBJ databases">
        <title>Streptomyces oryziradicis sp. nov., a novel actinomycete isolated from rhizosphere soil of rice (Oryza sativa L.).</title>
        <authorList>
            <person name="Li C."/>
        </authorList>
    </citation>
    <scope>NUCLEOTIDE SEQUENCE [LARGE SCALE GENOMIC DNA]</scope>
    <source>
        <strain evidence="2 3">NEAU-C40</strain>
    </source>
</reference>
<evidence type="ECO:0000313" key="3">
    <source>
        <dbReference type="Proteomes" id="UP000305778"/>
    </source>
</evidence>
<accession>A0A4U0RTU6</accession>
<evidence type="ECO:0000313" key="2">
    <source>
        <dbReference type="EMBL" id="TJZ99529.1"/>
    </source>
</evidence>
<keyword evidence="1" id="KW-0732">Signal</keyword>
<name>A0A4U0RTU6_9ACTN</name>
<comment type="caution">
    <text evidence="2">The sequence shown here is derived from an EMBL/GenBank/DDBJ whole genome shotgun (WGS) entry which is preliminary data.</text>
</comment>
<proteinExistence type="predicted"/>
<evidence type="ECO:0008006" key="4">
    <source>
        <dbReference type="Google" id="ProtNLM"/>
    </source>
</evidence>
<organism evidence="2 3">
    <name type="scientific">Actinacidiphila oryziradicis</name>
    <dbReference type="NCBI Taxonomy" id="2571141"/>
    <lineage>
        <taxon>Bacteria</taxon>
        <taxon>Bacillati</taxon>
        <taxon>Actinomycetota</taxon>
        <taxon>Actinomycetes</taxon>
        <taxon>Kitasatosporales</taxon>
        <taxon>Streptomycetaceae</taxon>
        <taxon>Actinacidiphila</taxon>
    </lineage>
</organism>
<evidence type="ECO:0000256" key="1">
    <source>
        <dbReference type="SAM" id="SignalP"/>
    </source>
</evidence>
<dbReference type="RefSeq" id="WP_136729887.1">
    <property type="nucleotide sequence ID" value="NZ_SUMC01000103.1"/>
</dbReference>
<feature type="signal peptide" evidence="1">
    <location>
        <begin position="1"/>
        <end position="28"/>
    </location>
</feature>
<dbReference type="AlphaFoldDB" id="A0A4U0RTU6"/>
<protein>
    <recommendedName>
        <fullName evidence="4">Secreted protein</fullName>
    </recommendedName>
</protein>
<feature type="chain" id="PRO_5020854567" description="Secreted protein" evidence="1">
    <location>
        <begin position="29"/>
        <end position="153"/>
    </location>
</feature>
<dbReference type="Proteomes" id="UP000305778">
    <property type="component" value="Unassembled WGS sequence"/>
</dbReference>